<feature type="domain" description="DUF11" evidence="3">
    <location>
        <begin position="740"/>
        <end position="865"/>
    </location>
</feature>
<proteinExistence type="inferred from homology"/>
<dbReference type="NCBIfam" id="TIGR01451">
    <property type="entry name" value="B_ant_repeat"/>
    <property type="match status" value="5"/>
</dbReference>
<keyword evidence="5" id="KW-1185">Reference proteome</keyword>
<reference evidence="4 5" key="1">
    <citation type="submission" date="2023-03" db="EMBL/GenBank/DDBJ databases">
        <title>Paludisphaera mucosa sp. nov. a novel planctomycete from northern fen.</title>
        <authorList>
            <person name="Ivanova A."/>
        </authorList>
    </citation>
    <scope>NUCLEOTIDE SEQUENCE [LARGE SCALE GENOMIC DNA]</scope>
    <source>
        <strain evidence="4 5">Pla2</strain>
    </source>
</reference>
<gene>
    <name evidence="4" type="ORF">PZE19_10185</name>
</gene>
<dbReference type="InterPro" id="IPR021884">
    <property type="entry name" value="Ice-bd_prot"/>
</dbReference>
<keyword evidence="2" id="KW-0732">Signal</keyword>
<evidence type="ECO:0000256" key="2">
    <source>
        <dbReference type="ARBA" id="ARBA00022729"/>
    </source>
</evidence>
<organism evidence="4 5">
    <name type="scientific">Paludisphaera mucosa</name>
    <dbReference type="NCBI Taxonomy" id="3030827"/>
    <lineage>
        <taxon>Bacteria</taxon>
        <taxon>Pseudomonadati</taxon>
        <taxon>Planctomycetota</taxon>
        <taxon>Planctomycetia</taxon>
        <taxon>Isosphaerales</taxon>
        <taxon>Isosphaeraceae</taxon>
        <taxon>Paludisphaera</taxon>
    </lineage>
</organism>
<dbReference type="InterPro" id="IPR047589">
    <property type="entry name" value="DUF11_rpt"/>
</dbReference>
<protein>
    <submittedName>
        <fullName evidence="4">Ice-binding family protein</fullName>
    </submittedName>
</protein>
<evidence type="ECO:0000313" key="5">
    <source>
        <dbReference type="Proteomes" id="UP001216907"/>
    </source>
</evidence>
<name>A0ABT6F984_9BACT</name>
<dbReference type="Pfam" id="PF11999">
    <property type="entry name" value="Ice_binding"/>
    <property type="match status" value="1"/>
</dbReference>
<dbReference type="EMBL" id="JARRAG010000002">
    <property type="protein sequence ID" value="MDG3004143.1"/>
    <property type="molecule type" value="Genomic_DNA"/>
</dbReference>
<feature type="domain" description="DUF11" evidence="3">
    <location>
        <begin position="341"/>
        <end position="465"/>
    </location>
</feature>
<dbReference type="InterPro" id="IPR001434">
    <property type="entry name" value="OmcB-like_DUF11"/>
</dbReference>
<dbReference type="PANTHER" id="PTHR34819">
    <property type="entry name" value="LARGE CYSTEINE-RICH PERIPLASMIC PROTEIN OMCB"/>
    <property type="match status" value="1"/>
</dbReference>
<feature type="domain" description="DUF11" evidence="3">
    <location>
        <begin position="474"/>
        <end position="599"/>
    </location>
</feature>
<dbReference type="InterPro" id="IPR013783">
    <property type="entry name" value="Ig-like_fold"/>
</dbReference>
<dbReference type="Pfam" id="PF01345">
    <property type="entry name" value="DUF11"/>
    <property type="match status" value="5"/>
</dbReference>
<dbReference type="InterPro" id="IPR051172">
    <property type="entry name" value="Chlamydia_OmcB"/>
</dbReference>
<comment type="caution">
    <text evidence="4">The sequence shown here is derived from an EMBL/GenBank/DDBJ whole genome shotgun (WGS) entry which is preliminary data.</text>
</comment>
<dbReference type="Proteomes" id="UP001216907">
    <property type="component" value="Unassembled WGS sequence"/>
</dbReference>
<feature type="domain" description="DUF11" evidence="3">
    <location>
        <begin position="607"/>
        <end position="732"/>
    </location>
</feature>
<comment type="similarity">
    <text evidence="1">Belongs to the ice-binding protein family.</text>
</comment>
<dbReference type="RefSeq" id="WP_277860505.1">
    <property type="nucleotide sequence ID" value="NZ_JARRAG010000002.1"/>
</dbReference>
<dbReference type="Gene3D" id="2.60.40.10">
    <property type="entry name" value="Immunoglobulins"/>
    <property type="match status" value="3"/>
</dbReference>
<feature type="domain" description="DUF11" evidence="3">
    <location>
        <begin position="208"/>
        <end position="332"/>
    </location>
</feature>
<evidence type="ECO:0000259" key="3">
    <source>
        <dbReference type="Pfam" id="PF01345"/>
    </source>
</evidence>
<accession>A0ABT6F984</accession>
<evidence type="ECO:0000313" key="4">
    <source>
        <dbReference type="EMBL" id="MDG3004143.1"/>
    </source>
</evidence>
<evidence type="ECO:0000256" key="1">
    <source>
        <dbReference type="ARBA" id="ARBA00005445"/>
    </source>
</evidence>
<sequence length="1069" mass="103412">MASILGAAQTFAVLGGSTVTNTGPSAIVGDLGVSPGTAVTGFPPGVVTGGAIHSNDATAVQAQADAATAYALIAGEPVLPANILTGQDLGGQTLSPGVYFFATSAPLTGTLTLDAGGDPNARFDFRIGTTFITGTGAAVNLINGAQADNVYFQVGTSATLGTGTAFAGNILADQSISVTTGASIQGRALAINGAVTLDTNSVTAVQADLAVAKTLVPGPVVAGSTISYTVTVSNIGPGNAADVVLTDQVPLGTTFVSAVQTSGAAFALTTPAVGGTGLISGSLDLLPSENSAVFTVTVLIAPSLADGALVVNTASGSTTTTDPNPENDSQTVIVAVSAVADLAVTKTVSSSPVVAGSAIAYTITVANVGPSDAQGISLADLVPAGTTFLSAVQTAGPTFALTTPAVGGTGAISGTLASFASGASAVFTVTVLASPSLADGALVTNTATGTTTTTDPNPENDSQTVIVAVSAVADLAVTKTVSSSPVVAGSAIAYTITVANVGPSDAQGISLADLVPAGTTFLSAVQTAGPTFALTTPAVGGTGAIGGTLATLAAGASASFTVSLLILPSTGNGTFVVNTASASTTTTDPVPANNSQTVNALVAAVADLAVTKTVSSSPVVAGRAIAYTVTVSNVGPSDSVGVALADLVPAGTSFLAVVQTAGPTFTFSTPAVGGTGSISGTLASLAAGASASFTVTLLILPSTGNGALVTNTASVTAATTDSVPANNSQSASAAVAAQADVAVTKTVSSSTVVAGRAISYTVTVSNVGPSDAQGVTLADLVPAGTTFLSAVQTAGPTFALTTPAVGGTGSIGGTLASLASGASAVFTVTVMIAPSFPGGTQVVNTASASTITTDLNPANDSQTAAAIVAALPITPVSPVVVALQRFGIHAQATTLVIGFSTPLDPVGAQDPANYRISLLGGPGQAGHRGMVINVTQVDYDPIAQTVTLHLAQRLNIHYLYQLTILGAAPDGVAGLDGGPLAGAGSPGTDYVAVISMKTLAGRAPATARVTSTPTARLPRVASVLSTRSIVPSTVAARQTATQPRAGLSLRAGLSARFPSYMAGTMTSAN</sequence>
<dbReference type="PANTHER" id="PTHR34819:SF3">
    <property type="entry name" value="CELL SURFACE PROTEIN"/>
    <property type="match status" value="1"/>
</dbReference>